<evidence type="ECO:0008006" key="4">
    <source>
        <dbReference type="Google" id="ProtNLM"/>
    </source>
</evidence>
<dbReference type="EMBL" id="CANTFK010000980">
    <property type="protein sequence ID" value="CAI5736150.1"/>
    <property type="molecule type" value="Genomic_DNA"/>
</dbReference>
<dbReference type="GO" id="GO:0005634">
    <property type="term" value="C:nucleus"/>
    <property type="evidence" value="ECO:0007669"/>
    <property type="project" value="TreeGrafter"/>
</dbReference>
<name>A0AAV0UKQ6_9STRA</name>
<reference evidence="2" key="1">
    <citation type="submission" date="2022-12" db="EMBL/GenBank/DDBJ databases">
        <authorList>
            <person name="Webb A."/>
        </authorList>
    </citation>
    <scope>NUCLEOTIDE SEQUENCE</scope>
    <source>
        <strain evidence="2">Pf2</strain>
    </source>
</reference>
<evidence type="ECO:0000313" key="3">
    <source>
        <dbReference type="Proteomes" id="UP001159659"/>
    </source>
</evidence>
<dbReference type="PANTHER" id="PTHR20835:SF0">
    <property type="entry name" value="E3 UBIQUITIN-PROTEIN LIGASE PPP1R11"/>
    <property type="match status" value="1"/>
</dbReference>
<dbReference type="InterPro" id="IPR011107">
    <property type="entry name" value="PPI_Ypi1"/>
</dbReference>
<gene>
    <name evidence="2" type="ORF">PFR002_LOCUS7981</name>
</gene>
<evidence type="ECO:0000256" key="1">
    <source>
        <dbReference type="SAM" id="MobiDB-lite"/>
    </source>
</evidence>
<feature type="region of interest" description="Disordered" evidence="1">
    <location>
        <begin position="1"/>
        <end position="23"/>
    </location>
</feature>
<feature type="compositionally biased region" description="Basic residues" evidence="1">
    <location>
        <begin position="90"/>
        <end position="110"/>
    </location>
</feature>
<proteinExistence type="predicted"/>
<dbReference type="GO" id="GO:0004865">
    <property type="term" value="F:protein serine/threonine phosphatase inhibitor activity"/>
    <property type="evidence" value="ECO:0007669"/>
    <property type="project" value="InterPro"/>
</dbReference>
<comment type="caution">
    <text evidence="2">The sequence shown here is derived from an EMBL/GenBank/DDBJ whole genome shotgun (WGS) entry which is preliminary data.</text>
</comment>
<dbReference type="Pfam" id="PF07491">
    <property type="entry name" value="PPI_Ypi1"/>
    <property type="match status" value="1"/>
</dbReference>
<dbReference type="AlphaFoldDB" id="A0AAV0UKQ6"/>
<dbReference type="GO" id="GO:0008157">
    <property type="term" value="F:protein phosphatase 1 binding"/>
    <property type="evidence" value="ECO:0007669"/>
    <property type="project" value="TreeGrafter"/>
</dbReference>
<feature type="region of interest" description="Disordered" evidence="1">
    <location>
        <begin position="62"/>
        <end position="123"/>
    </location>
</feature>
<sequence length="123" mass="13952">MSHEEARTEVVTSPPSAETAPVYHVQLQPRPHVTFDNSVVDNEHLGRRRSKSALDQSQCCIFHKKREFGESSSESDEDSDDSGHDSEKNHHQHDCKHKAPRRRMTSKKRAPSSSEEKPPVPSQ</sequence>
<dbReference type="Proteomes" id="UP001159659">
    <property type="component" value="Unassembled WGS sequence"/>
</dbReference>
<dbReference type="PANTHER" id="PTHR20835">
    <property type="entry name" value="E3 UBIQUITIN-PROTEIN LIGASE PPP1R11-RELATED"/>
    <property type="match status" value="1"/>
</dbReference>
<accession>A0AAV0UKQ6</accession>
<protein>
    <recommendedName>
        <fullName evidence="4">Type 1 phosphatases regulator</fullName>
    </recommendedName>
</protein>
<organism evidence="2 3">
    <name type="scientific">Peronospora farinosa</name>
    <dbReference type="NCBI Taxonomy" id="134698"/>
    <lineage>
        <taxon>Eukaryota</taxon>
        <taxon>Sar</taxon>
        <taxon>Stramenopiles</taxon>
        <taxon>Oomycota</taxon>
        <taxon>Peronosporomycetes</taxon>
        <taxon>Peronosporales</taxon>
        <taxon>Peronosporaceae</taxon>
        <taxon>Peronospora</taxon>
    </lineage>
</organism>
<feature type="compositionally biased region" description="Basic and acidic residues" evidence="1">
    <location>
        <begin position="114"/>
        <end position="123"/>
    </location>
</feature>
<evidence type="ECO:0000313" key="2">
    <source>
        <dbReference type="EMBL" id="CAI5736150.1"/>
    </source>
</evidence>